<gene>
    <name evidence="1" type="ORF">P154DRAFT_579975</name>
</gene>
<reference evidence="1" key="1">
    <citation type="journal article" date="2020" name="Stud. Mycol.">
        <title>101 Dothideomycetes genomes: a test case for predicting lifestyles and emergence of pathogens.</title>
        <authorList>
            <person name="Haridas S."/>
            <person name="Albert R."/>
            <person name="Binder M."/>
            <person name="Bloem J."/>
            <person name="Labutti K."/>
            <person name="Salamov A."/>
            <person name="Andreopoulos B."/>
            <person name="Baker S."/>
            <person name="Barry K."/>
            <person name="Bills G."/>
            <person name="Bluhm B."/>
            <person name="Cannon C."/>
            <person name="Castanera R."/>
            <person name="Culley D."/>
            <person name="Daum C."/>
            <person name="Ezra D."/>
            <person name="Gonzalez J."/>
            <person name="Henrissat B."/>
            <person name="Kuo A."/>
            <person name="Liang C."/>
            <person name="Lipzen A."/>
            <person name="Lutzoni F."/>
            <person name="Magnuson J."/>
            <person name="Mondo S."/>
            <person name="Nolan M."/>
            <person name="Ohm R."/>
            <person name="Pangilinan J."/>
            <person name="Park H.-J."/>
            <person name="Ramirez L."/>
            <person name="Alfaro M."/>
            <person name="Sun H."/>
            <person name="Tritt A."/>
            <person name="Yoshinaga Y."/>
            <person name="Zwiers L.-H."/>
            <person name="Turgeon B."/>
            <person name="Goodwin S."/>
            <person name="Spatafora J."/>
            <person name="Crous P."/>
            <person name="Grigoriev I."/>
        </authorList>
    </citation>
    <scope>NUCLEOTIDE SEQUENCE</scope>
    <source>
        <strain evidence="1">CBS 123094</strain>
    </source>
</reference>
<evidence type="ECO:0000313" key="2">
    <source>
        <dbReference type="Proteomes" id="UP000799779"/>
    </source>
</evidence>
<dbReference type="Proteomes" id="UP000799779">
    <property type="component" value="Unassembled WGS sequence"/>
</dbReference>
<keyword evidence="2" id="KW-1185">Reference proteome</keyword>
<protein>
    <submittedName>
        <fullName evidence="1">Uncharacterized protein</fullName>
    </submittedName>
</protein>
<name>A0A6A5W3J6_9PLEO</name>
<dbReference type="AlphaFoldDB" id="A0A6A5W3J6"/>
<evidence type="ECO:0000313" key="1">
    <source>
        <dbReference type="EMBL" id="KAF1996380.1"/>
    </source>
</evidence>
<proteinExistence type="predicted"/>
<accession>A0A6A5W3J6</accession>
<dbReference type="EMBL" id="ML977626">
    <property type="protein sequence ID" value="KAF1996380.1"/>
    <property type="molecule type" value="Genomic_DNA"/>
</dbReference>
<sequence>MLAWDGSEEDAGGITEFTLVIPAIPGISILSMCRQVYEEPRPFLIPLRQAIELAPSRVIVNAFVWTGQVFRDFMTYATSSIETPDSRLNIEESGEIASFMAKCQHQKKTNSASALYAHLEIAIKSPFLVGSSPKCLLEYLLLEDYVFMPSLEELGPYDVTEEEWKEHWEEGEKTTK</sequence>
<organism evidence="1 2">
    <name type="scientific">Amniculicola lignicola CBS 123094</name>
    <dbReference type="NCBI Taxonomy" id="1392246"/>
    <lineage>
        <taxon>Eukaryota</taxon>
        <taxon>Fungi</taxon>
        <taxon>Dikarya</taxon>
        <taxon>Ascomycota</taxon>
        <taxon>Pezizomycotina</taxon>
        <taxon>Dothideomycetes</taxon>
        <taxon>Pleosporomycetidae</taxon>
        <taxon>Pleosporales</taxon>
        <taxon>Amniculicolaceae</taxon>
        <taxon>Amniculicola</taxon>
    </lineage>
</organism>